<dbReference type="GO" id="GO:0006508">
    <property type="term" value="P:proteolysis"/>
    <property type="evidence" value="ECO:0007669"/>
    <property type="project" value="InterPro"/>
</dbReference>
<sequence>MKKLTALLIVISITSLVNAQNIKQTESQVHFFKVWNYVKYYHPAVAGGRINADTLFLQNISAVDQIKTTAEFNAFVTSFLDKLPKAENKKAQQGKAKLLTKNLDNKWFTSGRLFNRHNKNRLTTIFEHRYTDSTHHYIPDIRYSAEIPNEPEYPFAIKENIPYKFRMLTLAKIQGAVDYLFPHKYLMDKNFDSLLREKLPLAAACKTRQEHEAILLELVAAFDDTHAFKFIKQVKYREKIFRNSFFPPFKYAVFDDRIIITEIILPDYCAKADIKVGDAIVKVNGEPVTGLVNRTAKWLSASNRPTLRYYISDYIRNLVWQSDTKDFRLTVMRSGIESPKVVEFVYNLDTANVKRITDYINNTVKDKRTDRNLDILPGDIAYFKIGETFRFIETVPDDKAYSTVDSLLNIAARQKGIILDMRDYPDWGGFVFTLFKSFGRYPNRFADYFEINKKEIGTFILNNKYETYNHPDIKPDGGSYTGKVVIIVNPETLSMSEWNVMNLQCIFPQSITIGEQSAGADGDEKMLMLPGGYKMNFTGNAIFYTNGTTAQRKGVRIDKYMPSTPENLLNTTDYLLDEAIRLIKD</sequence>
<dbReference type="EMBL" id="CP029186">
    <property type="protein sequence ID" value="AWH83891.1"/>
    <property type="molecule type" value="Genomic_DNA"/>
</dbReference>
<evidence type="ECO:0000313" key="4">
    <source>
        <dbReference type="Proteomes" id="UP000244929"/>
    </source>
</evidence>
<organism evidence="3 4">
    <name type="scientific">Flavobacterium album</name>
    <dbReference type="NCBI Taxonomy" id="2175091"/>
    <lineage>
        <taxon>Bacteria</taxon>
        <taxon>Pseudomonadati</taxon>
        <taxon>Bacteroidota</taxon>
        <taxon>Flavobacteriia</taxon>
        <taxon>Flavobacteriales</taxon>
        <taxon>Flavobacteriaceae</taxon>
        <taxon>Flavobacterium</taxon>
    </lineage>
</organism>
<dbReference type="InterPro" id="IPR005151">
    <property type="entry name" value="Tail-specific_protease"/>
</dbReference>
<keyword evidence="4" id="KW-1185">Reference proteome</keyword>
<protein>
    <recommendedName>
        <fullName evidence="2">Tail specific protease domain-containing protein</fullName>
    </recommendedName>
</protein>
<dbReference type="RefSeq" id="WP_108776601.1">
    <property type="nucleotide sequence ID" value="NZ_CP029186.1"/>
</dbReference>
<dbReference type="AlphaFoldDB" id="A0A2S1QUG3"/>
<evidence type="ECO:0000259" key="2">
    <source>
        <dbReference type="Pfam" id="PF03572"/>
    </source>
</evidence>
<reference evidence="3 4" key="1">
    <citation type="submission" date="2018-04" db="EMBL/GenBank/DDBJ databases">
        <title>Genome sequencing of Flavobacterium sp. HYN0059.</title>
        <authorList>
            <person name="Yi H."/>
            <person name="Baek C."/>
        </authorList>
    </citation>
    <scope>NUCLEOTIDE SEQUENCE [LARGE SCALE GENOMIC DNA]</scope>
    <source>
        <strain evidence="3 4">HYN0059</strain>
    </source>
</reference>
<dbReference type="Proteomes" id="UP000244929">
    <property type="component" value="Chromosome"/>
</dbReference>
<name>A0A2S1QUG3_9FLAO</name>
<feature type="chain" id="PRO_5015671926" description="Tail specific protease domain-containing protein" evidence="1">
    <location>
        <begin position="20"/>
        <end position="585"/>
    </location>
</feature>
<feature type="domain" description="Tail specific protease" evidence="2">
    <location>
        <begin position="409"/>
        <end position="558"/>
    </location>
</feature>
<dbReference type="Gene3D" id="3.90.226.10">
    <property type="entry name" value="2-enoyl-CoA Hydratase, Chain A, domain 1"/>
    <property type="match status" value="1"/>
</dbReference>
<dbReference type="SUPFAM" id="SSF52096">
    <property type="entry name" value="ClpP/crotonase"/>
    <property type="match status" value="1"/>
</dbReference>
<dbReference type="OrthoDB" id="5379939at2"/>
<dbReference type="GO" id="GO:0008236">
    <property type="term" value="F:serine-type peptidase activity"/>
    <property type="evidence" value="ECO:0007669"/>
    <property type="project" value="InterPro"/>
</dbReference>
<feature type="signal peptide" evidence="1">
    <location>
        <begin position="1"/>
        <end position="19"/>
    </location>
</feature>
<evidence type="ECO:0000313" key="3">
    <source>
        <dbReference type="EMBL" id="AWH83891.1"/>
    </source>
</evidence>
<dbReference type="Pfam" id="PF03572">
    <property type="entry name" value="Peptidase_S41"/>
    <property type="match status" value="1"/>
</dbReference>
<proteinExistence type="predicted"/>
<dbReference type="InterPro" id="IPR036034">
    <property type="entry name" value="PDZ_sf"/>
</dbReference>
<dbReference type="Gene3D" id="2.30.42.10">
    <property type="match status" value="1"/>
</dbReference>
<dbReference type="InterPro" id="IPR029045">
    <property type="entry name" value="ClpP/crotonase-like_dom_sf"/>
</dbReference>
<evidence type="ECO:0000256" key="1">
    <source>
        <dbReference type="SAM" id="SignalP"/>
    </source>
</evidence>
<accession>A0A2S1QUG3</accession>
<gene>
    <name evidence="3" type="ORF">HYN59_01605</name>
</gene>
<dbReference type="SUPFAM" id="SSF50156">
    <property type="entry name" value="PDZ domain-like"/>
    <property type="match status" value="1"/>
</dbReference>
<keyword evidence="1" id="KW-0732">Signal</keyword>
<dbReference type="KEGG" id="falb:HYN59_01605"/>